<comment type="caution">
    <text evidence="8">The sequence shown here is derived from an EMBL/GenBank/DDBJ whole genome shotgun (WGS) entry which is preliminary data.</text>
</comment>
<evidence type="ECO:0000313" key="9">
    <source>
        <dbReference type="Proteomes" id="UP000664521"/>
    </source>
</evidence>
<evidence type="ECO:0000256" key="3">
    <source>
        <dbReference type="ARBA" id="ARBA00022741"/>
    </source>
</evidence>
<dbReference type="CDD" id="cd13970">
    <property type="entry name" value="ABC1_ADCK3"/>
    <property type="match status" value="1"/>
</dbReference>
<feature type="compositionally biased region" description="Polar residues" evidence="6">
    <location>
        <begin position="166"/>
        <end position="178"/>
    </location>
</feature>
<dbReference type="EMBL" id="CAJPDS010000095">
    <property type="protein sequence ID" value="CAF9936829.1"/>
    <property type="molecule type" value="Genomic_DNA"/>
</dbReference>
<sequence>MSGRRLLDAAALLKASRAVVSKHLTYRRNQLDTYNRTSTLARKIKNQTDRATLTLRAASALAERLNGQGHEHSTKATQSKTSNVPSSARIERSQTEIGNRQGLEQDHVYKRSEENTTSTPLQDDGFNIKQEQAKERPLHDGSILGAGVSLGVNTGKSEAISKKGAPTNSTQANDQGLQPRTADQVKELQRESERQIPSESAEPPPTSVPNPIASEASEKDVPQLSANQGQEVFYTPSTKTAKVLSGVPRVKVPKVTENVQEGDPHVHNEHLNQDVFYSPVSKGRDVTLPSAQAVPEQDDISEDMYSEIFQSPKVAKMMKGQPKPGRPSKGLDLEGIEDMLGKEAKPAHESDRVSFSERESSQATRQLPNEPDIGNREESEQTLDDEDARELTREMAKGTENAYHIPEELNAEIASTKYEMRESRVPSSRFGRLWQYGGLATSMAFGAVGESFRRATGNGDVAGGSLMLSATNMERLVAKLSKMRGAALKLGQMMSFQDSKMLPGPINEVLQRVQDSADYMPASQRDRVLVSNLGSDWRDLFSSFDEKPIAAASIGQVHSAVLRSNDMPVAIKVQYPGVADSIDSDLKNLSILLTASRLLPKGLYLDKTIANARIELAWECDYVREAEASKRFQELLRDEADTFVVPEVYDEASGPQVLTMEMMTGTGVTKVKNFTQDQKDWIGTQILRLCLREITEFKYMQTDPNWTNFLFNAQTNRLELLDFGASREYPDKFILPYIRILLAASRNDRSAVRDLSIELGYLTGHESNTMLNAHIDSVLALAEPFSDSSPEVYDYSDQTITDRKFVQYGCPNCEEYLDMINHPDTVGECTSQVFEGLITLSDPKRSWIAKWQRLERYQEGVYATKVVGILPEEIIQDLEDKGVKYIPRDGSADDDDNNT</sequence>
<dbReference type="GO" id="GO:0006744">
    <property type="term" value="P:ubiquinone biosynthetic process"/>
    <property type="evidence" value="ECO:0007669"/>
    <property type="project" value="TreeGrafter"/>
</dbReference>
<evidence type="ECO:0000313" key="8">
    <source>
        <dbReference type="EMBL" id="CAF9936829.1"/>
    </source>
</evidence>
<gene>
    <name evidence="8" type="ORF">HETSPECPRED_010460</name>
</gene>
<evidence type="ECO:0000256" key="5">
    <source>
        <dbReference type="ARBA" id="ARBA00023163"/>
    </source>
</evidence>
<proteinExistence type="inferred from homology"/>
<dbReference type="InterPro" id="IPR004147">
    <property type="entry name" value="ABC1_dom"/>
</dbReference>
<dbReference type="Pfam" id="PF03109">
    <property type="entry name" value="ABC1"/>
    <property type="match status" value="1"/>
</dbReference>
<dbReference type="OrthoDB" id="201153at2759"/>
<evidence type="ECO:0000259" key="7">
    <source>
        <dbReference type="SMART" id="SM01389"/>
    </source>
</evidence>
<evidence type="ECO:0000256" key="6">
    <source>
        <dbReference type="SAM" id="MobiDB-lite"/>
    </source>
</evidence>
<accession>A0A8H3G5A9</accession>
<keyword evidence="5" id="KW-0804">Transcription</keyword>
<feature type="compositionally biased region" description="Polar residues" evidence="6">
    <location>
        <begin position="224"/>
        <end position="233"/>
    </location>
</feature>
<dbReference type="Gene3D" id="3.30.40.210">
    <property type="match status" value="1"/>
</dbReference>
<dbReference type="InterPro" id="IPR034646">
    <property type="entry name" value="ADCK3_dom"/>
</dbReference>
<dbReference type="InterPro" id="IPR011009">
    <property type="entry name" value="Kinase-like_dom_sf"/>
</dbReference>
<feature type="compositionally biased region" description="Basic and acidic residues" evidence="6">
    <location>
        <begin position="183"/>
        <end position="196"/>
    </location>
</feature>
<keyword evidence="3" id="KW-0547">Nucleotide-binding</keyword>
<evidence type="ECO:0000256" key="2">
    <source>
        <dbReference type="ARBA" id="ARBA00022679"/>
    </source>
</evidence>
<dbReference type="InterPro" id="IPR051409">
    <property type="entry name" value="Atypical_kinase_ADCK"/>
</dbReference>
<evidence type="ECO:0000256" key="4">
    <source>
        <dbReference type="ARBA" id="ARBA00022840"/>
    </source>
</evidence>
<keyword evidence="4" id="KW-0067">ATP-binding</keyword>
<dbReference type="InterPro" id="IPR022800">
    <property type="entry name" value="Spt4/RpoE2_Znf"/>
</dbReference>
<evidence type="ECO:0000256" key="1">
    <source>
        <dbReference type="ARBA" id="ARBA00009670"/>
    </source>
</evidence>
<dbReference type="SUPFAM" id="SSF63393">
    <property type="entry name" value="RNA polymerase subunits"/>
    <property type="match status" value="1"/>
</dbReference>
<feature type="region of interest" description="Disordered" evidence="6">
    <location>
        <begin position="66"/>
        <end position="126"/>
    </location>
</feature>
<dbReference type="SUPFAM" id="SSF56112">
    <property type="entry name" value="Protein kinase-like (PK-like)"/>
    <property type="match status" value="1"/>
</dbReference>
<protein>
    <recommendedName>
        <fullName evidence="7">Spt4/RpoE2 zinc finger domain-containing protein</fullName>
    </recommendedName>
</protein>
<dbReference type="Pfam" id="PF06093">
    <property type="entry name" value="Spt4"/>
    <property type="match status" value="1"/>
</dbReference>
<dbReference type="CDD" id="cd07973">
    <property type="entry name" value="Spt4"/>
    <property type="match status" value="1"/>
</dbReference>
<dbReference type="InterPro" id="IPR029040">
    <property type="entry name" value="RPABC4/Spt4"/>
</dbReference>
<feature type="compositionally biased region" description="Basic and acidic residues" evidence="6">
    <location>
        <begin position="103"/>
        <end position="114"/>
    </location>
</feature>
<dbReference type="PANTHER" id="PTHR43851:SF3">
    <property type="entry name" value="COENZYME Q8"/>
    <property type="match status" value="1"/>
</dbReference>
<feature type="compositionally biased region" description="Polar residues" evidence="6">
    <location>
        <begin position="75"/>
        <end position="86"/>
    </location>
</feature>
<dbReference type="PANTHER" id="PTHR43851">
    <property type="match status" value="1"/>
</dbReference>
<organism evidence="8 9">
    <name type="scientific">Heterodermia speciosa</name>
    <dbReference type="NCBI Taxonomy" id="116794"/>
    <lineage>
        <taxon>Eukaryota</taxon>
        <taxon>Fungi</taxon>
        <taxon>Dikarya</taxon>
        <taxon>Ascomycota</taxon>
        <taxon>Pezizomycotina</taxon>
        <taxon>Lecanoromycetes</taxon>
        <taxon>OSLEUM clade</taxon>
        <taxon>Lecanoromycetidae</taxon>
        <taxon>Caliciales</taxon>
        <taxon>Physciaceae</taxon>
        <taxon>Heterodermia</taxon>
    </lineage>
</organism>
<keyword evidence="2" id="KW-0808">Transferase</keyword>
<feature type="region of interest" description="Disordered" evidence="6">
    <location>
        <begin position="313"/>
        <end position="387"/>
    </location>
</feature>
<feature type="region of interest" description="Disordered" evidence="6">
    <location>
        <begin position="158"/>
        <end position="233"/>
    </location>
</feature>
<dbReference type="GO" id="GO:0005524">
    <property type="term" value="F:ATP binding"/>
    <property type="evidence" value="ECO:0007669"/>
    <property type="project" value="UniProtKB-KW"/>
</dbReference>
<reference evidence="8" key="1">
    <citation type="submission" date="2021-03" db="EMBL/GenBank/DDBJ databases">
        <authorList>
            <person name="Tagirdzhanova G."/>
        </authorList>
    </citation>
    <scope>NUCLEOTIDE SEQUENCE</scope>
</reference>
<dbReference type="AlphaFoldDB" id="A0A8H3G5A9"/>
<dbReference type="GO" id="GO:0016740">
    <property type="term" value="F:transferase activity"/>
    <property type="evidence" value="ECO:0007669"/>
    <property type="project" value="UniProtKB-KW"/>
</dbReference>
<feature type="compositionally biased region" description="Basic and acidic residues" evidence="6">
    <location>
        <begin position="339"/>
        <end position="360"/>
    </location>
</feature>
<dbReference type="SMART" id="SM01389">
    <property type="entry name" value="Spt4"/>
    <property type="match status" value="1"/>
</dbReference>
<feature type="domain" description="Spt4/RpoE2 zinc finger" evidence="7">
    <location>
        <begin position="800"/>
        <end position="867"/>
    </location>
</feature>
<name>A0A8H3G5A9_9LECA</name>
<dbReference type="InterPro" id="IPR038510">
    <property type="entry name" value="Spt4_sf"/>
</dbReference>
<keyword evidence="9" id="KW-1185">Reference proteome</keyword>
<dbReference type="Proteomes" id="UP000664521">
    <property type="component" value="Unassembled WGS sequence"/>
</dbReference>
<comment type="similarity">
    <text evidence="1">Belongs to the protein kinase superfamily. ADCK protein kinase family.</text>
</comment>